<feature type="transmembrane region" description="Helical" evidence="11">
    <location>
        <begin position="166"/>
        <end position="187"/>
    </location>
</feature>
<evidence type="ECO:0000256" key="3">
    <source>
        <dbReference type="ARBA" id="ARBA00022449"/>
    </source>
</evidence>
<feature type="region of interest" description="Disordered" evidence="10">
    <location>
        <begin position="950"/>
        <end position="992"/>
    </location>
</feature>
<dbReference type="InterPro" id="IPR050616">
    <property type="entry name" value="CPA3_Na-H_Antiporter_A"/>
</dbReference>
<feature type="compositionally biased region" description="Basic residues" evidence="10">
    <location>
        <begin position="977"/>
        <end position="986"/>
    </location>
</feature>
<comment type="caution">
    <text evidence="17">The sequence shown here is derived from an EMBL/GenBank/DDBJ whole genome shotgun (WGS) entry which is preliminary data.</text>
</comment>
<dbReference type="InterPro" id="IPR046806">
    <property type="entry name" value="MrpA_C/MbhE"/>
</dbReference>
<feature type="transmembrane region" description="Helical" evidence="11">
    <location>
        <begin position="454"/>
        <end position="475"/>
    </location>
</feature>
<dbReference type="Pfam" id="PF00662">
    <property type="entry name" value="Proton_antipo_N"/>
    <property type="match status" value="1"/>
</dbReference>
<reference evidence="17" key="1">
    <citation type="submission" date="2023-07" db="EMBL/GenBank/DDBJ databases">
        <title>Insights into the diversity of cutaneous corynebacteria.</title>
        <authorList>
            <person name="Bruggemann H."/>
            <person name="Poehlein A."/>
        </authorList>
    </citation>
    <scope>NUCLEOTIDE SEQUENCE</scope>
    <source>
        <strain evidence="17">P7_F1</strain>
    </source>
</reference>
<dbReference type="InterPro" id="IPR007182">
    <property type="entry name" value="MnhB"/>
</dbReference>
<dbReference type="RefSeq" id="WP_301731946.1">
    <property type="nucleotide sequence ID" value="NZ_JAUKFL010000004.1"/>
</dbReference>
<feature type="transmembrane region" description="Helical" evidence="11">
    <location>
        <begin position="901"/>
        <end position="922"/>
    </location>
</feature>
<evidence type="ECO:0000259" key="16">
    <source>
        <dbReference type="Pfam" id="PF20501"/>
    </source>
</evidence>
<feature type="transmembrane region" description="Helical" evidence="11">
    <location>
        <begin position="751"/>
        <end position="773"/>
    </location>
</feature>
<evidence type="ECO:0000259" key="13">
    <source>
        <dbReference type="Pfam" id="PF00662"/>
    </source>
</evidence>
<dbReference type="InterPro" id="IPR001516">
    <property type="entry name" value="Proton_antipo_N"/>
</dbReference>
<dbReference type="EMBL" id="JAUKFM010000001">
    <property type="protein sequence ID" value="MDN8619089.1"/>
    <property type="molecule type" value="Genomic_DNA"/>
</dbReference>
<dbReference type="NCBIfam" id="NF009290">
    <property type="entry name" value="PRK12650.1"/>
    <property type="match status" value="1"/>
</dbReference>
<keyword evidence="6 11" id="KW-1133">Transmembrane helix</keyword>
<keyword evidence="4" id="KW-1003">Cell membrane</keyword>
<evidence type="ECO:0000256" key="7">
    <source>
        <dbReference type="ARBA" id="ARBA00023065"/>
    </source>
</evidence>
<proteinExistence type="predicted"/>
<evidence type="ECO:0000313" key="17">
    <source>
        <dbReference type="EMBL" id="MDN8619089.1"/>
    </source>
</evidence>
<evidence type="ECO:0000259" key="14">
    <source>
        <dbReference type="Pfam" id="PF04039"/>
    </source>
</evidence>
<feature type="transmembrane region" description="Helical" evidence="11">
    <location>
        <begin position="850"/>
        <end position="871"/>
    </location>
</feature>
<feature type="transmembrane region" description="Helical" evidence="11">
    <location>
        <begin position="273"/>
        <end position="294"/>
    </location>
</feature>
<sequence>MTLLYAVLLAALAVILAPVTVKVIDRKAGYLLAGLFVIAAVLIAKEFPAIAAGEELSFHATWVRDFIAPGVDVSFALRGDALSIFFAMLALVIGAVVFTYSAAYLPKNEGNTSFYTLMTAFTLSILLLVLANDVVVLFLAWELVSLASFMLIARSGSGGEAGSQRTLILTFVGGLTLLTGLGIAATVTGSTAVSEILASPVWTQRAGVTAAVAVLIAASAFTKSAQFPFHFWLPEAMAAATPVSAFLHAAAVVKAGVYLLIRFSTIFHDVAVWNWLLIVVGMGTAVMSAVFAVQKTDLKKLTAYSTVSHLGWIVATIGVGTPFAIAAALVHTLAHALFKSSLFMLIGVIDHEAGSRDIRRLGPLWNKMPWTFCSVVIGAASMAAVPPLLGFVSKEGMLTAFEDAPIGGTGQVILLIVAAIGAFFTFTYSAKIVFGAFFDGPRDMGHVHEAPVSLWLPAALPGFMSLPLVFVLGIFNNPIDHAVAAVGLEHHSHLALWHGLNVPFLISLVVLIAGIAGIFARKTMWASFEDKKFMPRSGNELLHSLQLGCSRLGRVLGKMSDSHNPSRHMLPIVILIIVLAATTLIRDGVDGVALQPRVDGLDNPWDLLPLGIIALAMFGLVRTQNRLTGAIMIGIAGSGVTLQMFLLGAPDVALTQFMVEALSVIVMMMVLRYLPETFQPVKDKSRKTGSIVIAVLAGVAAFLGVWGLMGRHERSDLAMWYLDNAPDITGGDNVVATIIVEFRALDTLGELSVLGMAAVVIAAITTTLPRFPFKSGTRPAPFGQSQLNSVPLRKGVNVVIPLLVIMSVIVFFRGHNATGGGFPAALIMGAAIGLIYLSRGSDEIVFGRMTPIHLTGIGIITALAAGFVGYLHHGLGNGGFLAAIHAEAFGQHWTTSLIFDLGIYLAVLGMLTMAINALGGYLRPGTERDFLPWIHDDNSALPTTPRISLEDVDDPYPDPINPSTDPLALLTPSEARTKRKNKRSMPKRGGEK</sequence>
<comment type="subcellular location">
    <subcellularLocation>
        <location evidence="1">Cell membrane</location>
        <topology evidence="1">Multi-pass membrane protein</topology>
    </subcellularLocation>
    <subcellularLocation>
        <location evidence="9">Membrane</location>
        <topology evidence="9">Multi-pass membrane protein</topology>
    </subcellularLocation>
</comment>
<feature type="transmembrane region" description="Helical" evidence="11">
    <location>
        <begin position="370"/>
        <end position="392"/>
    </location>
</feature>
<feature type="domain" description="NADH:quinone oxidoreductase/Mrp antiporter transmembrane" evidence="12">
    <location>
        <begin position="131"/>
        <end position="401"/>
    </location>
</feature>
<feature type="transmembrane region" description="Helical" evidence="11">
    <location>
        <begin position="412"/>
        <end position="434"/>
    </location>
</feature>
<accession>A0ABT8Q4G8</accession>
<evidence type="ECO:0000256" key="6">
    <source>
        <dbReference type="ARBA" id="ARBA00022989"/>
    </source>
</evidence>
<keyword evidence="5 9" id="KW-0812">Transmembrane</keyword>
<feature type="transmembrane region" description="Helical" evidence="11">
    <location>
        <begin position="653"/>
        <end position="671"/>
    </location>
</feature>
<evidence type="ECO:0000256" key="4">
    <source>
        <dbReference type="ARBA" id="ARBA00022475"/>
    </source>
</evidence>
<feature type="transmembrane region" description="Helical" evidence="11">
    <location>
        <begin position="237"/>
        <end position="261"/>
    </location>
</feature>
<keyword evidence="3" id="KW-0050">Antiport</keyword>
<feature type="transmembrane region" description="Helical" evidence="11">
    <location>
        <begin position="794"/>
        <end position="814"/>
    </location>
</feature>
<dbReference type="Proteomes" id="UP001174347">
    <property type="component" value="Unassembled WGS sequence"/>
</dbReference>
<dbReference type="PRINTS" id="PR01434">
    <property type="entry name" value="NADHDHGNASE5"/>
</dbReference>
<evidence type="ECO:0000256" key="8">
    <source>
        <dbReference type="ARBA" id="ARBA00023136"/>
    </source>
</evidence>
<evidence type="ECO:0000256" key="5">
    <source>
        <dbReference type="ARBA" id="ARBA00022692"/>
    </source>
</evidence>
<feature type="transmembrane region" description="Helical" evidence="11">
    <location>
        <begin position="301"/>
        <end position="319"/>
    </location>
</feature>
<dbReference type="PANTHER" id="PTHR43373:SF1">
    <property type="entry name" value="NA(+)_H(+) ANTIPORTER SUBUNIT A"/>
    <property type="match status" value="1"/>
</dbReference>
<feature type="transmembrane region" description="Helical" evidence="11">
    <location>
        <begin position="83"/>
        <end position="105"/>
    </location>
</feature>
<evidence type="ECO:0000256" key="11">
    <source>
        <dbReference type="SAM" id="Phobius"/>
    </source>
</evidence>
<feature type="transmembrane region" description="Helical" evidence="11">
    <location>
        <begin position="207"/>
        <end position="225"/>
    </location>
</feature>
<feature type="transmembrane region" description="Helical" evidence="11">
    <location>
        <begin position="495"/>
        <end position="519"/>
    </location>
</feature>
<evidence type="ECO:0000313" key="18">
    <source>
        <dbReference type="Proteomes" id="UP001174347"/>
    </source>
</evidence>
<organism evidence="17 18">
    <name type="scientific">Corynebacterium kefirresidentii</name>
    <dbReference type="NCBI Taxonomy" id="1979527"/>
    <lineage>
        <taxon>Bacteria</taxon>
        <taxon>Bacillati</taxon>
        <taxon>Actinomycetota</taxon>
        <taxon>Actinomycetes</taxon>
        <taxon>Mycobacteriales</taxon>
        <taxon>Corynebacteriaceae</taxon>
        <taxon>Corynebacterium</taxon>
    </lineage>
</organism>
<evidence type="ECO:0000256" key="2">
    <source>
        <dbReference type="ARBA" id="ARBA00022448"/>
    </source>
</evidence>
<evidence type="ECO:0000256" key="10">
    <source>
        <dbReference type="SAM" id="MobiDB-lite"/>
    </source>
</evidence>
<keyword evidence="18" id="KW-1185">Reference proteome</keyword>
<evidence type="ECO:0000259" key="15">
    <source>
        <dbReference type="Pfam" id="PF13244"/>
    </source>
</evidence>
<dbReference type="Pfam" id="PF13244">
    <property type="entry name" value="MbhD"/>
    <property type="match status" value="1"/>
</dbReference>
<dbReference type="PANTHER" id="PTHR43373">
    <property type="entry name" value="NA(+)/H(+) ANTIPORTER SUBUNIT"/>
    <property type="match status" value="1"/>
</dbReference>
<name>A0ABT8Q4G8_9CORY</name>
<dbReference type="Pfam" id="PF20501">
    <property type="entry name" value="MbhE"/>
    <property type="match status" value="1"/>
</dbReference>
<feature type="domain" description="NADH-Ubiquinone oxidoreductase (complex I) chain 5 N-terminal" evidence="13">
    <location>
        <begin position="70"/>
        <end position="115"/>
    </location>
</feature>
<evidence type="ECO:0000256" key="9">
    <source>
        <dbReference type="RuleBase" id="RU000320"/>
    </source>
</evidence>
<evidence type="ECO:0000256" key="1">
    <source>
        <dbReference type="ARBA" id="ARBA00004651"/>
    </source>
</evidence>
<dbReference type="InterPro" id="IPR025383">
    <property type="entry name" value="MrpA_C/MbhD"/>
</dbReference>
<feature type="transmembrane region" description="Helical" evidence="11">
    <location>
        <begin position="112"/>
        <end position="130"/>
    </location>
</feature>
<protein>
    <submittedName>
        <fullName evidence="17">DUF4040 family protein</fullName>
    </submittedName>
</protein>
<feature type="transmembrane region" description="Helical" evidence="11">
    <location>
        <begin position="28"/>
        <end position="44"/>
    </location>
</feature>
<evidence type="ECO:0000259" key="12">
    <source>
        <dbReference type="Pfam" id="PF00361"/>
    </source>
</evidence>
<keyword evidence="7" id="KW-0406">Ion transport</keyword>
<dbReference type="Pfam" id="PF04039">
    <property type="entry name" value="MnhB"/>
    <property type="match status" value="1"/>
</dbReference>
<dbReference type="InterPro" id="IPR001750">
    <property type="entry name" value="ND/Mrp_TM"/>
</dbReference>
<keyword evidence="8 11" id="KW-0472">Membrane</keyword>
<keyword evidence="2" id="KW-0813">Transport</keyword>
<feature type="transmembrane region" description="Helical" evidence="11">
    <location>
        <begin position="820"/>
        <end position="838"/>
    </location>
</feature>
<dbReference type="Pfam" id="PF00361">
    <property type="entry name" value="Proton_antipo_M"/>
    <property type="match status" value="1"/>
</dbReference>
<feature type="transmembrane region" description="Helical" evidence="11">
    <location>
        <begin position="568"/>
        <end position="585"/>
    </location>
</feature>
<feature type="domain" description="MrpA C-terminal/MbhE" evidence="16">
    <location>
        <begin position="686"/>
        <end position="764"/>
    </location>
</feature>
<feature type="transmembrane region" description="Helical" evidence="11">
    <location>
        <begin position="605"/>
        <end position="621"/>
    </location>
</feature>
<feature type="transmembrane region" description="Helical" evidence="11">
    <location>
        <begin position="628"/>
        <end position="647"/>
    </location>
</feature>
<feature type="domain" description="MrpA C-terminal/MbhD" evidence="15">
    <location>
        <begin position="612"/>
        <end position="676"/>
    </location>
</feature>
<feature type="transmembrane region" description="Helical" evidence="11">
    <location>
        <begin position="691"/>
        <end position="709"/>
    </location>
</feature>
<feature type="domain" description="Na+/H+ antiporter MnhB subunit-related protein" evidence="14">
    <location>
        <begin position="793"/>
        <end position="912"/>
    </location>
</feature>
<gene>
    <name evidence="17" type="ORF">Q0N36_00595</name>
</gene>